<accession>A0ABD3NNG9</accession>
<dbReference type="InterPro" id="IPR027806">
    <property type="entry name" value="HARBI1_dom"/>
</dbReference>
<evidence type="ECO:0000259" key="3">
    <source>
        <dbReference type="Pfam" id="PF13359"/>
    </source>
</evidence>
<comment type="cofactor">
    <cofactor evidence="1">
        <name>a divalent metal cation</name>
        <dbReference type="ChEBI" id="CHEBI:60240"/>
    </cofactor>
</comment>
<evidence type="ECO:0000313" key="5">
    <source>
        <dbReference type="Proteomes" id="UP001530400"/>
    </source>
</evidence>
<dbReference type="Proteomes" id="UP001530400">
    <property type="component" value="Unassembled WGS sequence"/>
</dbReference>
<proteinExistence type="predicted"/>
<dbReference type="EMBL" id="JALLPJ020001051">
    <property type="protein sequence ID" value="KAL3777327.1"/>
    <property type="molecule type" value="Genomic_DNA"/>
</dbReference>
<feature type="domain" description="DDE Tnp4" evidence="3">
    <location>
        <begin position="24"/>
        <end position="108"/>
    </location>
</feature>
<dbReference type="AlphaFoldDB" id="A0ABD3NNG9"/>
<keyword evidence="2" id="KW-0479">Metal-binding</keyword>
<organism evidence="4 5">
    <name type="scientific">Cyclotella atomus</name>
    <dbReference type="NCBI Taxonomy" id="382360"/>
    <lineage>
        <taxon>Eukaryota</taxon>
        <taxon>Sar</taxon>
        <taxon>Stramenopiles</taxon>
        <taxon>Ochrophyta</taxon>
        <taxon>Bacillariophyta</taxon>
        <taxon>Coscinodiscophyceae</taxon>
        <taxon>Thalassiosirophycidae</taxon>
        <taxon>Stephanodiscales</taxon>
        <taxon>Stephanodiscaceae</taxon>
        <taxon>Cyclotella</taxon>
    </lineage>
</organism>
<evidence type="ECO:0000313" key="4">
    <source>
        <dbReference type="EMBL" id="KAL3777327.1"/>
    </source>
</evidence>
<evidence type="ECO:0000256" key="1">
    <source>
        <dbReference type="ARBA" id="ARBA00001968"/>
    </source>
</evidence>
<name>A0ABD3NNG9_9STRA</name>
<reference evidence="4 5" key="1">
    <citation type="submission" date="2024-10" db="EMBL/GenBank/DDBJ databases">
        <title>Updated reference genomes for cyclostephanoid diatoms.</title>
        <authorList>
            <person name="Roberts W.R."/>
            <person name="Alverson A.J."/>
        </authorList>
    </citation>
    <scope>NUCLEOTIDE SEQUENCE [LARGE SCALE GENOMIC DNA]</scope>
    <source>
        <strain evidence="4 5">AJA010-31</strain>
    </source>
</reference>
<gene>
    <name evidence="4" type="ORF">ACHAWO_001234</name>
</gene>
<dbReference type="GO" id="GO:0046872">
    <property type="term" value="F:metal ion binding"/>
    <property type="evidence" value="ECO:0007669"/>
    <property type="project" value="UniProtKB-KW"/>
</dbReference>
<sequence length="223" mass="25149">MPESTNDFSSYHLANGLKDIADSLPLGLYFVTDAAFPLSEHILIPFFGSQRFASAANDSLNYYLSQMRIRVEMAFGRMVNKFRILSGKIVGSLERVSKILMACARLHNIIIQRNGPCDLSTVGMSTLEEENFLQITPNPAIPLGMSYLPTTPNAEFVFEMTDGISHTRQEIVEWLGHQPIRRPRHNLLRLVEEEGDGSQQEWLTIKTGNNTSFAIEREFISPN</sequence>
<comment type="caution">
    <text evidence="4">The sequence shown here is derived from an EMBL/GenBank/DDBJ whole genome shotgun (WGS) entry which is preliminary data.</text>
</comment>
<protein>
    <recommendedName>
        <fullName evidence="3">DDE Tnp4 domain-containing protein</fullName>
    </recommendedName>
</protein>
<evidence type="ECO:0000256" key="2">
    <source>
        <dbReference type="ARBA" id="ARBA00022723"/>
    </source>
</evidence>
<dbReference type="Pfam" id="PF13359">
    <property type="entry name" value="DDE_Tnp_4"/>
    <property type="match status" value="1"/>
</dbReference>
<keyword evidence="5" id="KW-1185">Reference proteome</keyword>